<evidence type="ECO:0000256" key="2">
    <source>
        <dbReference type="ARBA" id="ARBA00004496"/>
    </source>
</evidence>
<dbReference type="Gene3D" id="3.30.540.30">
    <property type="match status" value="3"/>
</dbReference>
<comment type="caution">
    <text evidence="19">The sequence shown here is derived from an EMBL/GenBank/DDBJ whole genome shotgun (WGS) entry which is preliminary data.</text>
</comment>
<comment type="cofactor">
    <cofactor evidence="15 17">
        <name>Zn(2+)</name>
        <dbReference type="ChEBI" id="CHEBI:29105"/>
    </cofactor>
    <text evidence="15 17">Binds 1 zinc ion per subunit.</text>
</comment>
<reference evidence="19 20" key="1">
    <citation type="journal article" date="2014" name="Mol. Plant">
        <title>Chromosome Scale Genome Assembly and Transcriptome Profiling of Nannochloropsis gaditana in Nitrogen Depletion.</title>
        <authorList>
            <person name="Corteggiani Carpinelli E."/>
            <person name="Telatin A."/>
            <person name="Vitulo N."/>
            <person name="Forcato C."/>
            <person name="D'Angelo M."/>
            <person name="Schiavon R."/>
            <person name="Vezzi A."/>
            <person name="Giacometti G.M."/>
            <person name="Morosinotto T."/>
            <person name="Valle G."/>
        </authorList>
    </citation>
    <scope>NUCLEOTIDE SEQUENCE [LARGE SCALE GENOMIC DNA]</scope>
    <source>
        <strain evidence="19 20">B-31</strain>
    </source>
</reference>
<evidence type="ECO:0000256" key="4">
    <source>
        <dbReference type="ARBA" id="ARBA00012063"/>
    </source>
</evidence>
<comment type="catalytic activity">
    <reaction evidence="1 15">
        <text>Release of an N-terminal dipeptide from a peptide comprising four or more residues, with broad specificity. Also acts on dipeptidyl 2-naphthylamides.</text>
        <dbReference type="EC" id="3.4.14.4"/>
    </reaction>
</comment>
<evidence type="ECO:0000256" key="5">
    <source>
        <dbReference type="ARBA" id="ARBA00014713"/>
    </source>
</evidence>
<dbReference type="FunFam" id="3.30.540.30:FF:000001">
    <property type="entry name" value="Dipeptidyl peptidase 3"/>
    <property type="match status" value="1"/>
</dbReference>
<keyword evidence="6 15" id="KW-0031">Aminopeptidase</keyword>
<dbReference type="InterPro" id="IPR005317">
    <property type="entry name" value="Dipeptidyl-peptase3"/>
</dbReference>
<protein>
    <recommendedName>
        <fullName evidence="5 15">Dipeptidyl peptidase 3</fullName>
        <ecNumber evidence="4 15">3.4.14.4</ecNumber>
    </recommendedName>
    <alternativeName>
        <fullName evidence="13 15">Dipeptidyl aminopeptidase III</fullName>
    </alternativeName>
    <alternativeName>
        <fullName evidence="14 15">Dipeptidyl peptidase III</fullName>
    </alternativeName>
</protein>
<dbReference type="GO" id="GO:0006508">
    <property type="term" value="P:proteolysis"/>
    <property type="evidence" value="ECO:0007669"/>
    <property type="project" value="UniProtKB-KW"/>
</dbReference>
<evidence type="ECO:0000256" key="13">
    <source>
        <dbReference type="ARBA" id="ARBA00031288"/>
    </source>
</evidence>
<name>W7T4X8_9STRA</name>
<sequence>MSSYPNDISVSRLDAGQAFDGLSANEKLYALHIATASWEGAKICLFQCSYEAPVIFTLLQLTFSGEKDGGFESLKAAAGVGEEEWRAFLTFAAAFLANMGNMKSFGDSKIIPAISAEAFHQILTAATAYSSHKALIEELWETVREVLYSTAPVKELGFPPSGSSSYYSANVSKDDAAAVQTFLDERGISAYNTRLFKEVEGGYLVRQAAAEASPSPVAEGTVGGDGGGQAPIKVVAGDFAPLMGRVAAALERAKAHAASPLQERMLTHYCQSFRTGSIEAHKDGSRVWVQDKGPAVESYIGFIESYRDPFGVRAEWEGFVAVVNRSMSEKFADLVQAAESLLPLLPWPPSFEKDAFLRPDFTSLDVLAFGSSGIPAGINIPNYDDIRQDEGFKNVSLGNVLAASLSTKTVNFLRSDNGDEALFKALVKEAFEVQVGIHELLGHGSGKLFCQHKDGSFNFERESTLDPLTDRPVASFYKPGESWDSRFPGFGSSYEECRAELVGIFLCVQPRVLSIFGHEGDKAQDILYVNWLNMVRAGLLALEFYRPETGSWGQAHMQARFCILRVLLEAGKGLVTLAPDEEKGLTVSLDRTKILEVGVPAVADFLRRIQVYKSTADVEQARAMYVDSYSQVPAHLLAMRQVVLAKKKERPLFVQPHLELAPGEGAGEPEVRLREFPATVEGVIQSFQARFPALDEDMLRLWRADRDVVAPLYLREGIDGSGAGSKRCKVQNGDGGAAVATA</sequence>
<feature type="binding site" evidence="17">
    <location>
        <position position="443"/>
    </location>
    <ligand>
        <name>Zn(2+)</name>
        <dbReference type="ChEBI" id="CHEBI:29105"/>
        <note>catalytic</note>
    </ligand>
</feature>
<evidence type="ECO:0000256" key="14">
    <source>
        <dbReference type="ARBA" id="ARBA00032119"/>
    </source>
</evidence>
<organism evidence="19 20">
    <name type="scientific">Nannochloropsis gaditana</name>
    <dbReference type="NCBI Taxonomy" id="72520"/>
    <lineage>
        <taxon>Eukaryota</taxon>
        <taxon>Sar</taxon>
        <taxon>Stramenopiles</taxon>
        <taxon>Ochrophyta</taxon>
        <taxon>Eustigmatophyceae</taxon>
        <taxon>Eustigmatales</taxon>
        <taxon>Monodopsidaceae</taxon>
        <taxon>Nannochloropsis</taxon>
    </lineage>
</organism>
<dbReference type="Proteomes" id="UP000019335">
    <property type="component" value="Unassembled WGS sequence"/>
</dbReference>
<feature type="active site" evidence="16">
    <location>
        <position position="439"/>
    </location>
</feature>
<gene>
    <name evidence="19" type="ORF">Naga_100012g93</name>
</gene>
<evidence type="ECO:0000256" key="7">
    <source>
        <dbReference type="ARBA" id="ARBA00022490"/>
    </source>
</evidence>
<evidence type="ECO:0000256" key="15">
    <source>
        <dbReference type="PIRNR" id="PIRNR007828"/>
    </source>
</evidence>
<keyword evidence="20" id="KW-1185">Reference proteome</keyword>
<evidence type="ECO:0000256" key="16">
    <source>
        <dbReference type="PIRSR" id="PIRSR007828-1"/>
    </source>
</evidence>
<accession>W7T4X8</accession>
<evidence type="ECO:0000313" key="19">
    <source>
        <dbReference type="EMBL" id="EWM21607.1"/>
    </source>
</evidence>
<dbReference type="EMBL" id="AZIL01002442">
    <property type="protein sequence ID" value="EWM21607.1"/>
    <property type="molecule type" value="Genomic_DNA"/>
</dbReference>
<dbReference type="FunFam" id="3.30.540.30:FF:000002">
    <property type="entry name" value="Dipeptidyl peptidase 3"/>
    <property type="match status" value="1"/>
</dbReference>
<dbReference type="OrthoDB" id="4694525at2759"/>
<evidence type="ECO:0000256" key="11">
    <source>
        <dbReference type="ARBA" id="ARBA00022833"/>
    </source>
</evidence>
<evidence type="ECO:0000256" key="10">
    <source>
        <dbReference type="ARBA" id="ARBA00022801"/>
    </source>
</evidence>
<dbReference type="GO" id="GO:0004177">
    <property type="term" value="F:aminopeptidase activity"/>
    <property type="evidence" value="ECO:0007669"/>
    <property type="project" value="UniProtKB-KW"/>
</dbReference>
<keyword evidence="10 15" id="KW-0378">Hydrolase</keyword>
<dbReference type="EC" id="3.4.14.4" evidence="4 15"/>
<evidence type="ECO:0000256" key="18">
    <source>
        <dbReference type="SAM" id="MobiDB-lite"/>
    </source>
</evidence>
<keyword evidence="12 15" id="KW-0482">Metalloprotease</keyword>
<dbReference type="InterPro" id="IPR039461">
    <property type="entry name" value="Peptidase_M49"/>
</dbReference>
<dbReference type="GO" id="GO:0008239">
    <property type="term" value="F:dipeptidyl-peptidase activity"/>
    <property type="evidence" value="ECO:0007669"/>
    <property type="project" value="UniProtKB-UniRule"/>
</dbReference>
<comment type="similarity">
    <text evidence="3 15">Belongs to the peptidase M49 family.</text>
</comment>
<evidence type="ECO:0000256" key="8">
    <source>
        <dbReference type="ARBA" id="ARBA00022670"/>
    </source>
</evidence>
<dbReference type="GO" id="GO:0008235">
    <property type="term" value="F:metalloexopeptidase activity"/>
    <property type="evidence" value="ECO:0007669"/>
    <property type="project" value="InterPro"/>
</dbReference>
<keyword evidence="11 15" id="KW-0862">Zinc</keyword>
<comment type="subcellular location">
    <subcellularLocation>
        <location evidence="2">Cytoplasm</location>
    </subcellularLocation>
</comment>
<dbReference type="PIRSF" id="PIRSF007828">
    <property type="entry name" value="Dipeptidyl-peptidase_III"/>
    <property type="match status" value="1"/>
</dbReference>
<evidence type="ECO:0000256" key="3">
    <source>
        <dbReference type="ARBA" id="ARBA00010200"/>
    </source>
</evidence>
<dbReference type="GO" id="GO:0046872">
    <property type="term" value="F:metal ion binding"/>
    <property type="evidence" value="ECO:0007669"/>
    <property type="project" value="UniProtKB-KW"/>
</dbReference>
<dbReference type="MEROPS" id="M49.001"/>
<dbReference type="AlphaFoldDB" id="W7T4X8"/>
<keyword evidence="7 15" id="KW-0963">Cytoplasm</keyword>
<keyword evidence="9 15" id="KW-0479">Metal-binding</keyword>
<evidence type="ECO:0000313" key="20">
    <source>
        <dbReference type="Proteomes" id="UP000019335"/>
    </source>
</evidence>
<dbReference type="PANTHER" id="PTHR23422:SF11">
    <property type="entry name" value="DIPEPTIDYL PEPTIDASE 3"/>
    <property type="match status" value="1"/>
</dbReference>
<proteinExistence type="inferred from homology"/>
<feature type="binding site" evidence="17">
    <location>
        <position position="438"/>
    </location>
    <ligand>
        <name>Zn(2+)</name>
        <dbReference type="ChEBI" id="CHEBI:29105"/>
        <note>catalytic</note>
    </ligand>
</feature>
<dbReference type="Pfam" id="PF03571">
    <property type="entry name" value="Peptidase_M49"/>
    <property type="match status" value="1"/>
</dbReference>
<evidence type="ECO:0000256" key="6">
    <source>
        <dbReference type="ARBA" id="ARBA00022438"/>
    </source>
</evidence>
<evidence type="ECO:0000256" key="12">
    <source>
        <dbReference type="ARBA" id="ARBA00023049"/>
    </source>
</evidence>
<evidence type="ECO:0000256" key="17">
    <source>
        <dbReference type="PIRSR" id="PIRSR007828-2"/>
    </source>
</evidence>
<dbReference type="PANTHER" id="PTHR23422">
    <property type="entry name" value="DIPEPTIDYL PEPTIDASE III-RELATED"/>
    <property type="match status" value="1"/>
</dbReference>
<keyword evidence="8 15" id="KW-0645">Protease</keyword>
<evidence type="ECO:0000256" key="1">
    <source>
        <dbReference type="ARBA" id="ARBA00001336"/>
    </source>
</evidence>
<feature type="binding site" evidence="17">
    <location>
        <position position="496"/>
    </location>
    <ligand>
        <name>Zn(2+)</name>
        <dbReference type="ChEBI" id="CHEBI:29105"/>
        <note>catalytic</note>
    </ligand>
</feature>
<dbReference type="GO" id="GO:0005737">
    <property type="term" value="C:cytoplasm"/>
    <property type="evidence" value="ECO:0007669"/>
    <property type="project" value="UniProtKB-SubCell"/>
</dbReference>
<feature type="region of interest" description="Disordered" evidence="18">
    <location>
        <begin position="722"/>
        <end position="742"/>
    </location>
</feature>
<evidence type="ECO:0000256" key="9">
    <source>
        <dbReference type="ARBA" id="ARBA00022723"/>
    </source>
</evidence>